<feature type="transmembrane region" description="Helical" evidence="7">
    <location>
        <begin position="78"/>
        <end position="97"/>
    </location>
</feature>
<keyword evidence="4" id="KW-0378">Hydrolase</keyword>
<organism evidence="9 10">
    <name type="scientific">Paeniglutamicibacter gangotriensis</name>
    <dbReference type="NCBI Taxonomy" id="254787"/>
    <lineage>
        <taxon>Bacteria</taxon>
        <taxon>Bacillati</taxon>
        <taxon>Actinomycetota</taxon>
        <taxon>Actinomycetes</taxon>
        <taxon>Micrococcales</taxon>
        <taxon>Micrococcaceae</taxon>
        <taxon>Paeniglutamicibacter</taxon>
    </lineage>
</organism>
<dbReference type="CDD" id="cd19756">
    <property type="entry name" value="Bbox2"/>
    <property type="match status" value="1"/>
</dbReference>
<feature type="transmembrane region" description="Helical" evidence="7">
    <location>
        <begin position="126"/>
        <end position="148"/>
    </location>
</feature>
<evidence type="ECO:0000313" key="10">
    <source>
        <dbReference type="Proteomes" id="UP000323856"/>
    </source>
</evidence>
<keyword evidence="3 7" id="KW-0812">Transmembrane</keyword>
<evidence type="ECO:0000256" key="2">
    <source>
        <dbReference type="ARBA" id="ARBA00009045"/>
    </source>
</evidence>
<evidence type="ECO:0000256" key="5">
    <source>
        <dbReference type="ARBA" id="ARBA00022989"/>
    </source>
</evidence>
<dbReference type="InterPro" id="IPR035952">
    <property type="entry name" value="Rhomboid-like_sf"/>
</dbReference>
<feature type="transmembrane region" description="Helical" evidence="7">
    <location>
        <begin position="263"/>
        <end position="282"/>
    </location>
</feature>
<dbReference type="Pfam" id="PF01694">
    <property type="entry name" value="Rhomboid"/>
    <property type="match status" value="1"/>
</dbReference>
<dbReference type="OrthoDB" id="9807874at2"/>
<dbReference type="PANTHER" id="PTHR43731:SF14">
    <property type="entry name" value="PRESENILIN-ASSOCIATED RHOMBOID-LIKE PROTEIN, MITOCHONDRIAL"/>
    <property type="match status" value="1"/>
</dbReference>
<keyword evidence="6 7" id="KW-0472">Membrane</keyword>
<keyword evidence="9" id="KW-0645">Protease</keyword>
<dbReference type="SUPFAM" id="SSF57845">
    <property type="entry name" value="B-box zinc-binding domain"/>
    <property type="match status" value="1"/>
</dbReference>
<feature type="transmembrane region" description="Helical" evidence="7">
    <location>
        <begin position="185"/>
        <end position="203"/>
    </location>
</feature>
<sequence length="289" mass="30966">MSFGLPNPNHAAQAPVCPRHPDRISYVTCQRCSRPACPDCQVSAAVGTQCVDCVRESNKQIPTSRTVFGGKVTDGKPLVTYVLIAINAVVFGLQMMIPNFTDHLVYAGLYTSGYFEPEPWRMLTSIFAHSTTFIGHIAFNMYALYICGRVLEPMLGRLRFLALYLVAGLGGSVAVLLITDPRTPVLGASGAVFGLFAAMFVLLRSRGVQSMQIVILIAINLVIGFIFPGIAWEAHVGGLALGAAVAAVVAYSPKGSRRALMQWVGIVLLVLLLAALTLYGAVNIRVPLG</sequence>
<evidence type="ECO:0000256" key="6">
    <source>
        <dbReference type="ARBA" id="ARBA00023136"/>
    </source>
</evidence>
<evidence type="ECO:0000256" key="7">
    <source>
        <dbReference type="SAM" id="Phobius"/>
    </source>
</evidence>
<accession>A0A5B0EL45</accession>
<dbReference type="GO" id="GO:0006508">
    <property type="term" value="P:proteolysis"/>
    <property type="evidence" value="ECO:0007669"/>
    <property type="project" value="UniProtKB-KW"/>
</dbReference>
<dbReference type="GO" id="GO:0016020">
    <property type="term" value="C:membrane"/>
    <property type="evidence" value="ECO:0007669"/>
    <property type="project" value="UniProtKB-SubCell"/>
</dbReference>
<dbReference type="PANTHER" id="PTHR43731">
    <property type="entry name" value="RHOMBOID PROTEASE"/>
    <property type="match status" value="1"/>
</dbReference>
<dbReference type="InterPro" id="IPR050925">
    <property type="entry name" value="Rhomboid_protease_S54"/>
</dbReference>
<protein>
    <submittedName>
        <fullName evidence="9">Rhomboid family intramembrane serine protease</fullName>
    </submittedName>
</protein>
<evidence type="ECO:0000256" key="4">
    <source>
        <dbReference type="ARBA" id="ARBA00022801"/>
    </source>
</evidence>
<keyword evidence="5 7" id="KW-1133">Transmembrane helix</keyword>
<evidence type="ECO:0000259" key="8">
    <source>
        <dbReference type="Pfam" id="PF01694"/>
    </source>
</evidence>
<dbReference type="EMBL" id="VOBL01000002">
    <property type="protein sequence ID" value="KAA0979428.1"/>
    <property type="molecule type" value="Genomic_DNA"/>
</dbReference>
<feature type="transmembrane region" description="Helical" evidence="7">
    <location>
        <begin position="234"/>
        <end position="251"/>
    </location>
</feature>
<gene>
    <name evidence="9" type="ORF">FQ154_03125</name>
</gene>
<dbReference type="Gene3D" id="1.20.1540.10">
    <property type="entry name" value="Rhomboid-like"/>
    <property type="match status" value="1"/>
</dbReference>
<feature type="transmembrane region" description="Helical" evidence="7">
    <location>
        <begin position="210"/>
        <end position="228"/>
    </location>
</feature>
<feature type="transmembrane region" description="Helical" evidence="7">
    <location>
        <begin position="160"/>
        <end position="179"/>
    </location>
</feature>
<feature type="domain" description="Peptidase S54 rhomboid" evidence="8">
    <location>
        <begin position="118"/>
        <end position="250"/>
    </location>
</feature>
<dbReference type="AlphaFoldDB" id="A0A5B0EL45"/>
<proteinExistence type="inferred from homology"/>
<evidence type="ECO:0000256" key="1">
    <source>
        <dbReference type="ARBA" id="ARBA00004141"/>
    </source>
</evidence>
<comment type="similarity">
    <text evidence="2">Belongs to the peptidase S54 family.</text>
</comment>
<dbReference type="RefSeq" id="WP_149618649.1">
    <property type="nucleotide sequence ID" value="NZ_VOBL01000002.1"/>
</dbReference>
<comment type="subcellular location">
    <subcellularLocation>
        <location evidence="1">Membrane</location>
        <topology evidence="1">Multi-pass membrane protein</topology>
    </subcellularLocation>
</comment>
<dbReference type="Proteomes" id="UP000323856">
    <property type="component" value="Unassembled WGS sequence"/>
</dbReference>
<name>A0A5B0EL45_9MICC</name>
<evidence type="ECO:0000313" key="9">
    <source>
        <dbReference type="EMBL" id="KAA0979428.1"/>
    </source>
</evidence>
<dbReference type="GO" id="GO:0004252">
    <property type="term" value="F:serine-type endopeptidase activity"/>
    <property type="evidence" value="ECO:0007669"/>
    <property type="project" value="InterPro"/>
</dbReference>
<reference evidence="9 10" key="1">
    <citation type="submission" date="2019-07" db="EMBL/GenBank/DDBJ databases">
        <title>Analysis of the biochemical properties, biological activity and biotechnological potential of siderophores and biosurfactants produced by Antarctic psychrotolerant bacteria.</title>
        <authorList>
            <person name="Styczynski M."/>
            <person name="Krucon T."/>
            <person name="Decewicz P."/>
            <person name="Dziewit L."/>
        </authorList>
    </citation>
    <scope>NUCLEOTIDE SEQUENCE [LARGE SCALE GENOMIC DNA]</scope>
    <source>
        <strain evidence="9 10">ANT_H27</strain>
    </source>
</reference>
<dbReference type="SUPFAM" id="SSF144091">
    <property type="entry name" value="Rhomboid-like"/>
    <property type="match status" value="1"/>
</dbReference>
<evidence type="ECO:0000256" key="3">
    <source>
        <dbReference type="ARBA" id="ARBA00022692"/>
    </source>
</evidence>
<dbReference type="InterPro" id="IPR022764">
    <property type="entry name" value="Peptidase_S54_rhomboid_dom"/>
</dbReference>
<comment type="caution">
    <text evidence="9">The sequence shown here is derived from an EMBL/GenBank/DDBJ whole genome shotgun (WGS) entry which is preliminary data.</text>
</comment>